<protein>
    <submittedName>
        <fullName evidence="2">Uncharacterized protein</fullName>
    </submittedName>
</protein>
<gene>
    <name evidence="2" type="ORF">PIB30_042611</name>
</gene>
<comment type="caution">
    <text evidence="2">The sequence shown here is derived from an EMBL/GenBank/DDBJ whole genome shotgun (WGS) entry which is preliminary data.</text>
</comment>
<dbReference type="Proteomes" id="UP001341840">
    <property type="component" value="Unassembled WGS sequence"/>
</dbReference>
<feature type="region of interest" description="Disordered" evidence="1">
    <location>
        <begin position="35"/>
        <end position="85"/>
    </location>
</feature>
<evidence type="ECO:0000256" key="1">
    <source>
        <dbReference type="SAM" id="MobiDB-lite"/>
    </source>
</evidence>
<name>A0ABU6XG85_9FABA</name>
<dbReference type="EMBL" id="JASCZI010211692">
    <property type="protein sequence ID" value="MED6195943.1"/>
    <property type="molecule type" value="Genomic_DNA"/>
</dbReference>
<keyword evidence="3" id="KW-1185">Reference proteome</keyword>
<sequence>MRATTYHRLFAHGTSFQGVVHQTDRVLHVPVLPVRTHGSPSRMLRSGGTKEDAAKALPPLDASILPSDEQTTPESTPTVHIPDVPGSTVPLLLRARYFVRSLSTSLGAVRMSQGSELRKFMEKSVRHMYA</sequence>
<proteinExistence type="predicted"/>
<reference evidence="2 3" key="1">
    <citation type="journal article" date="2023" name="Plants (Basel)">
        <title>Bridging the Gap: Combining Genomics and Transcriptomics Approaches to Understand Stylosanthes scabra, an Orphan Legume from the Brazilian Caatinga.</title>
        <authorList>
            <person name="Ferreira-Neto J.R.C."/>
            <person name="da Silva M.D."/>
            <person name="Binneck E."/>
            <person name="de Melo N.F."/>
            <person name="da Silva R.H."/>
            <person name="de Melo A.L.T.M."/>
            <person name="Pandolfi V."/>
            <person name="Bustamante F.O."/>
            <person name="Brasileiro-Vidal A.C."/>
            <person name="Benko-Iseppon A.M."/>
        </authorList>
    </citation>
    <scope>NUCLEOTIDE SEQUENCE [LARGE SCALE GENOMIC DNA]</scope>
    <source>
        <tissue evidence="2">Leaves</tissue>
    </source>
</reference>
<organism evidence="2 3">
    <name type="scientific">Stylosanthes scabra</name>
    <dbReference type="NCBI Taxonomy" id="79078"/>
    <lineage>
        <taxon>Eukaryota</taxon>
        <taxon>Viridiplantae</taxon>
        <taxon>Streptophyta</taxon>
        <taxon>Embryophyta</taxon>
        <taxon>Tracheophyta</taxon>
        <taxon>Spermatophyta</taxon>
        <taxon>Magnoliopsida</taxon>
        <taxon>eudicotyledons</taxon>
        <taxon>Gunneridae</taxon>
        <taxon>Pentapetalae</taxon>
        <taxon>rosids</taxon>
        <taxon>fabids</taxon>
        <taxon>Fabales</taxon>
        <taxon>Fabaceae</taxon>
        <taxon>Papilionoideae</taxon>
        <taxon>50 kb inversion clade</taxon>
        <taxon>dalbergioids sensu lato</taxon>
        <taxon>Dalbergieae</taxon>
        <taxon>Pterocarpus clade</taxon>
        <taxon>Stylosanthes</taxon>
    </lineage>
</organism>
<feature type="compositionally biased region" description="Polar residues" evidence="1">
    <location>
        <begin position="68"/>
        <end position="78"/>
    </location>
</feature>
<evidence type="ECO:0000313" key="3">
    <source>
        <dbReference type="Proteomes" id="UP001341840"/>
    </source>
</evidence>
<accession>A0ABU6XG85</accession>
<evidence type="ECO:0000313" key="2">
    <source>
        <dbReference type="EMBL" id="MED6195943.1"/>
    </source>
</evidence>